<evidence type="ECO:0008006" key="2">
    <source>
        <dbReference type="Google" id="ProtNLM"/>
    </source>
</evidence>
<dbReference type="SUPFAM" id="SSF75005">
    <property type="entry name" value="Arabinanase/levansucrase/invertase"/>
    <property type="match status" value="1"/>
</dbReference>
<accession>A0A382FLN2</accession>
<protein>
    <recommendedName>
        <fullName evidence="2">Glycosyl hydrolase family 32 N-terminal domain-containing protein</fullName>
    </recommendedName>
</protein>
<evidence type="ECO:0000313" key="1">
    <source>
        <dbReference type="EMBL" id="SVB63559.1"/>
    </source>
</evidence>
<proteinExistence type="predicted"/>
<dbReference type="InterPro" id="IPR023296">
    <property type="entry name" value="Glyco_hydro_beta-prop_sf"/>
</dbReference>
<dbReference type="AlphaFoldDB" id="A0A382FLN2"/>
<reference evidence="1" key="1">
    <citation type="submission" date="2018-05" db="EMBL/GenBank/DDBJ databases">
        <authorList>
            <person name="Lanie J.A."/>
            <person name="Ng W.-L."/>
            <person name="Kazmierczak K.M."/>
            <person name="Andrzejewski T.M."/>
            <person name="Davidsen T.M."/>
            <person name="Wayne K.J."/>
            <person name="Tettelin H."/>
            <person name="Glass J.I."/>
            <person name="Rusch D."/>
            <person name="Podicherti R."/>
            <person name="Tsui H.-C.T."/>
            <person name="Winkler M.E."/>
        </authorList>
    </citation>
    <scope>NUCLEOTIDE SEQUENCE</scope>
</reference>
<name>A0A382FLN2_9ZZZZ</name>
<organism evidence="1">
    <name type="scientific">marine metagenome</name>
    <dbReference type="NCBI Taxonomy" id="408172"/>
    <lineage>
        <taxon>unclassified sequences</taxon>
        <taxon>metagenomes</taxon>
        <taxon>ecological metagenomes</taxon>
    </lineage>
</organism>
<dbReference type="EMBL" id="UINC01050513">
    <property type="protein sequence ID" value="SVB63559.1"/>
    <property type="molecule type" value="Genomic_DNA"/>
</dbReference>
<gene>
    <name evidence="1" type="ORF">METZ01_LOCUS216413</name>
</gene>
<sequence length="339" mass="38898">MVLKRLVIFYVSVLVYISNPVHAEGFRIELGDSEVVQDMESRVPVSPWFPDGHITILKNEDVLQMYWAGSSSYRTVGKSVESMKLNPTKPVLSKGKQTSFDNGGAWLMSVHRFSGQNLLGFYHAEDHVWGKHPNPNKIAWKSIAICESMNDGKSWIKVGQIITSPKRKPSTPMWGGSGDFCVVYDNLNSRWVCYYQEHYLYMAISNDFRALPGSWFKYYQGGFTELGLGGKENPIKGLKSHPGGNPSVLFNMYLKKWLMVWHTWQGDIVYSSSQNMIEWGVPRLLVSSGPNEKAWYATIIGITDTVAARHAWLYYAYWPNKDNWKRQFVKRSIRFIKEN</sequence>
<dbReference type="Gene3D" id="2.115.10.20">
    <property type="entry name" value="Glycosyl hydrolase domain, family 43"/>
    <property type="match status" value="1"/>
</dbReference>